<comment type="similarity">
    <text evidence="1">Belongs to the GST superfamily. Zeta family.</text>
</comment>
<name>A0ABV7GWW5_9RHOB</name>
<dbReference type="SFLD" id="SFLDG00358">
    <property type="entry name" value="Main_(cytGST)"/>
    <property type="match status" value="1"/>
</dbReference>
<dbReference type="Pfam" id="PF13417">
    <property type="entry name" value="GST_N_3"/>
    <property type="match status" value="1"/>
</dbReference>
<dbReference type="InterPro" id="IPR036249">
    <property type="entry name" value="Thioredoxin-like_sf"/>
</dbReference>
<dbReference type="PROSITE" id="PS50404">
    <property type="entry name" value="GST_NTER"/>
    <property type="match status" value="1"/>
</dbReference>
<dbReference type="InterPro" id="IPR004045">
    <property type="entry name" value="Glutathione_S-Trfase_N"/>
</dbReference>
<protein>
    <submittedName>
        <fullName evidence="4">Maleylacetoacetate isomerase</fullName>
        <ecNumber evidence="4">5.2.1.2</ecNumber>
    </submittedName>
</protein>
<dbReference type="Gene3D" id="3.40.30.10">
    <property type="entry name" value="Glutaredoxin"/>
    <property type="match status" value="1"/>
</dbReference>
<dbReference type="EC" id="5.2.1.2" evidence="4"/>
<feature type="domain" description="GST C-terminal" evidence="3">
    <location>
        <begin position="87"/>
        <end position="214"/>
    </location>
</feature>
<dbReference type="SFLD" id="SFLDS00019">
    <property type="entry name" value="Glutathione_Transferase_(cytos"/>
    <property type="match status" value="1"/>
</dbReference>
<dbReference type="EMBL" id="JBHRTB010000010">
    <property type="protein sequence ID" value="MFC3144700.1"/>
    <property type="molecule type" value="Genomic_DNA"/>
</dbReference>
<evidence type="ECO:0000313" key="5">
    <source>
        <dbReference type="Proteomes" id="UP001595632"/>
    </source>
</evidence>
<dbReference type="NCBIfam" id="TIGR01262">
    <property type="entry name" value="maiA"/>
    <property type="match status" value="1"/>
</dbReference>
<dbReference type="PANTHER" id="PTHR42673">
    <property type="entry name" value="MALEYLACETOACETATE ISOMERASE"/>
    <property type="match status" value="1"/>
</dbReference>
<dbReference type="InterPro" id="IPR034330">
    <property type="entry name" value="GST_Zeta_C"/>
</dbReference>
<feature type="domain" description="GST N-terminal" evidence="2">
    <location>
        <begin position="1"/>
        <end position="82"/>
    </location>
</feature>
<reference evidence="5" key="1">
    <citation type="journal article" date="2019" name="Int. J. Syst. Evol. Microbiol.">
        <title>The Global Catalogue of Microorganisms (GCM) 10K type strain sequencing project: providing services to taxonomists for standard genome sequencing and annotation.</title>
        <authorList>
            <consortium name="The Broad Institute Genomics Platform"/>
            <consortium name="The Broad Institute Genome Sequencing Center for Infectious Disease"/>
            <person name="Wu L."/>
            <person name="Ma J."/>
        </authorList>
    </citation>
    <scope>NUCLEOTIDE SEQUENCE [LARGE SCALE GENOMIC DNA]</scope>
    <source>
        <strain evidence="5">KCTC 52366</strain>
    </source>
</reference>
<dbReference type="PROSITE" id="PS50405">
    <property type="entry name" value="GST_CTER"/>
    <property type="match status" value="1"/>
</dbReference>
<keyword evidence="4" id="KW-0413">Isomerase</keyword>
<dbReference type="PANTHER" id="PTHR42673:SF21">
    <property type="entry name" value="GLUTATHIONE S-TRANSFERASE YFCF"/>
    <property type="match status" value="1"/>
</dbReference>
<dbReference type="GO" id="GO:0016034">
    <property type="term" value="F:maleylacetoacetate isomerase activity"/>
    <property type="evidence" value="ECO:0007669"/>
    <property type="project" value="UniProtKB-EC"/>
</dbReference>
<dbReference type="RefSeq" id="WP_275635155.1">
    <property type="nucleotide sequence ID" value="NZ_JARGYD010000021.1"/>
</dbReference>
<accession>A0ABV7GWW5</accession>
<dbReference type="Proteomes" id="UP001595632">
    <property type="component" value="Unassembled WGS sequence"/>
</dbReference>
<keyword evidence="5" id="KW-1185">Reference proteome</keyword>
<dbReference type="CDD" id="cd03191">
    <property type="entry name" value="GST_C_Zeta"/>
    <property type="match status" value="1"/>
</dbReference>
<proteinExistence type="inferred from homology"/>
<dbReference type="InterPro" id="IPR005955">
    <property type="entry name" value="GST_Zeta"/>
</dbReference>
<evidence type="ECO:0000256" key="1">
    <source>
        <dbReference type="ARBA" id="ARBA00010007"/>
    </source>
</evidence>
<evidence type="ECO:0000259" key="2">
    <source>
        <dbReference type="PROSITE" id="PS50404"/>
    </source>
</evidence>
<organism evidence="4 5">
    <name type="scientific">Psychromarinibacter halotolerans</name>
    <dbReference type="NCBI Taxonomy" id="1775175"/>
    <lineage>
        <taxon>Bacteria</taxon>
        <taxon>Pseudomonadati</taxon>
        <taxon>Pseudomonadota</taxon>
        <taxon>Alphaproteobacteria</taxon>
        <taxon>Rhodobacterales</taxon>
        <taxon>Paracoccaceae</taxon>
        <taxon>Psychromarinibacter</taxon>
    </lineage>
</organism>
<sequence>MLTLHNYFRSSTSTRLRAALNLKGLAYDYKAYALLKKETQTPEFLSKSPAGLVPVLELEDGTSLSQSLAIIEYIEETHPKPPLLPADPAGRARVRALSYMIACEVHPLNNLRVLQYLASELDADDQDRTAWFHHWVHATFTPLEKLLAESADTGIFCHGDVPGLADCCLYAQMWNNRRFKVNTSAYPTIERIFLELDKLEPFRLAAPPTQPDAA</sequence>
<gene>
    <name evidence="4" type="primary">maiA</name>
    <name evidence="4" type="ORF">ACFOGP_18400</name>
</gene>
<dbReference type="Gene3D" id="1.20.1050.10">
    <property type="match status" value="1"/>
</dbReference>
<dbReference type="SUPFAM" id="SSF47616">
    <property type="entry name" value="GST C-terminal domain-like"/>
    <property type="match status" value="1"/>
</dbReference>
<dbReference type="InterPro" id="IPR036282">
    <property type="entry name" value="Glutathione-S-Trfase_C_sf"/>
</dbReference>
<dbReference type="SUPFAM" id="SSF52833">
    <property type="entry name" value="Thioredoxin-like"/>
    <property type="match status" value="1"/>
</dbReference>
<comment type="caution">
    <text evidence="4">The sequence shown here is derived from an EMBL/GenBank/DDBJ whole genome shotgun (WGS) entry which is preliminary data.</text>
</comment>
<dbReference type="InterPro" id="IPR010987">
    <property type="entry name" value="Glutathione-S-Trfase_C-like"/>
</dbReference>
<evidence type="ECO:0000259" key="3">
    <source>
        <dbReference type="PROSITE" id="PS50405"/>
    </source>
</evidence>
<evidence type="ECO:0000313" key="4">
    <source>
        <dbReference type="EMBL" id="MFC3144700.1"/>
    </source>
</evidence>
<dbReference type="InterPro" id="IPR040079">
    <property type="entry name" value="Glutathione_S-Trfase"/>
</dbReference>